<sequence>MLSKNAKKIILVIAMSGFISNSFAAWGYHRNYTVCRGGTCHHTSVNKGCVNGHCGTTRYGSTWHR</sequence>
<comment type="caution">
    <text evidence="2">The sequence shown here is derived from an EMBL/GenBank/DDBJ whole genome shotgun (WGS) entry which is preliminary data.</text>
</comment>
<dbReference type="RefSeq" id="WP_083503948.1">
    <property type="nucleotide sequence ID" value="NZ_JAFKHW010000008.1"/>
</dbReference>
<dbReference type="OrthoDB" id="5639787at2"/>
<dbReference type="Proteomes" id="UP000054926">
    <property type="component" value="Unassembled WGS sequence"/>
</dbReference>
<organism evidence="2 3">
    <name type="scientific">Legionella steelei</name>
    <dbReference type="NCBI Taxonomy" id="947033"/>
    <lineage>
        <taxon>Bacteria</taxon>
        <taxon>Pseudomonadati</taxon>
        <taxon>Pseudomonadota</taxon>
        <taxon>Gammaproteobacteria</taxon>
        <taxon>Legionellales</taxon>
        <taxon>Legionellaceae</taxon>
        <taxon>Legionella</taxon>
    </lineage>
</organism>
<proteinExistence type="predicted"/>
<keyword evidence="1" id="KW-0732">Signal</keyword>
<dbReference type="PATRIC" id="fig|947033.5.peg.2416"/>
<feature type="chain" id="PRO_5006918744" evidence="1">
    <location>
        <begin position="25"/>
        <end position="65"/>
    </location>
</feature>
<name>A0A0W0ZJF0_9GAMM</name>
<evidence type="ECO:0000313" key="3">
    <source>
        <dbReference type="Proteomes" id="UP000054926"/>
    </source>
</evidence>
<accession>A0A0W0ZJF0</accession>
<evidence type="ECO:0000313" key="2">
    <source>
        <dbReference type="EMBL" id="KTD69120.1"/>
    </source>
</evidence>
<gene>
    <name evidence="2" type="ORF">Lste_2278</name>
</gene>
<feature type="signal peptide" evidence="1">
    <location>
        <begin position="1"/>
        <end position="24"/>
    </location>
</feature>
<dbReference type="EMBL" id="LNYY01000019">
    <property type="protein sequence ID" value="KTD69120.1"/>
    <property type="molecule type" value="Genomic_DNA"/>
</dbReference>
<keyword evidence="3" id="KW-1185">Reference proteome</keyword>
<evidence type="ECO:0000256" key="1">
    <source>
        <dbReference type="SAM" id="SignalP"/>
    </source>
</evidence>
<reference evidence="2 3" key="1">
    <citation type="submission" date="2015-11" db="EMBL/GenBank/DDBJ databases">
        <title>Genomic analysis of 38 Legionella species identifies large and diverse effector repertoires.</title>
        <authorList>
            <person name="Burstein D."/>
            <person name="Amaro F."/>
            <person name="Zusman T."/>
            <person name="Lifshitz Z."/>
            <person name="Cohen O."/>
            <person name="Gilbert J.A."/>
            <person name="Pupko T."/>
            <person name="Shuman H.A."/>
            <person name="Segal G."/>
        </authorList>
    </citation>
    <scope>NUCLEOTIDE SEQUENCE [LARGE SCALE GENOMIC DNA]</scope>
    <source>
        <strain evidence="2 3">IMVS3376</strain>
    </source>
</reference>
<protein>
    <submittedName>
        <fullName evidence="2">Uncharacterized protein</fullName>
    </submittedName>
</protein>
<dbReference type="AlphaFoldDB" id="A0A0W0ZJF0"/>